<dbReference type="OrthoDB" id="9784896at2"/>
<dbReference type="InterPro" id="IPR050824">
    <property type="entry name" value="Thiol_disulfide_DsbA"/>
</dbReference>
<keyword evidence="4 7" id="KW-0574">Periplasm</keyword>
<dbReference type="PROSITE" id="PS51352">
    <property type="entry name" value="THIOREDOXIN_2"/>
    <property type="match status" value="1"/>
</dbReference>
<keyword evidence="3 9" id="KW-0732">Signal</keyword>
<gene>
    <name evidence="11" type="ORF">SAMN05421783_10295</name>
</gene>
<feature type="domain" description="Thioredoxin" evidence="10">
    <location>
        <begin position="18"/>
        <end position="172"/>
    </location>
</feature>
<evidence type="ECO:0000256" key="7">
    <source>
        <dbReference type="PIRNR" id="PIRNR001488"/>
    </source>
</evidence>
<dbReference type="InterPro" id="IPR036249">
    <property type="entry name" value="Thioredoxin-like_sf"/>
</dbReference>
<dbReference type="InterPro" id="IPR023205">
    <property type="entry name" value="DsbA/DsbL"/>
</dbReference>
<dbReference type="SUPFAM" id="SSF52833">
    <property type="entry name" value="Thioredoxin-like"/>
    <property type="match status" value="1"/>
</dbReference>
<dbReference type="GO" id="GO:0042597">
    <property type="term" value="C:periplasmic space"/>
    <property type="evidence" value="ECO:0007669"/>
    <property type="project" value="UniProtKB-SubCell"/>
</dbReference>
<protein>
    <recommendedName>
        <fullName evidence="7">Thiol:disulfide interchange protein</fullName>
    </recommendedName>
</protein>
<dbReference type="EMBL" id="FNNZ01000002">
    <property type="protein sequence ID" value="SDW20640.1"/>
    <property type="molecule type" value="Genomic_DNA"/>
</dbReference>
<dbReference type="STRING" id="1058.SAMN05421783_10295"/>
<dbReference type="PANTHER" id="PTHR35891">
    <property type="entry name" value="THIOL:DISULFIDE INTERCHANGE PROTEIN DSBA"/>
    <property type="match status" value="1"/>
</dbReference>
<organism evidence="11 12">
    <name type="scientific">Thiocapsa roseopersicina</name>
    <dbReference type="NCBI Taxonomy" id="1058"/>
    <lineage>
        <taxon>Bacteria</taxon>
        <taxon>Pseudomonadati</taxon>
        <taxon>Pseudomonadota</taxon>
        <taxon>Gammaproteobacteria</taxon>
        <taxon>Chromatiales</taxon>
        <taxon>Chromatiaceae</taxon>
        <taxon>Thiocapsa</taxon>
    </lineage>
</organism>
<dbReference type="PANTHER" id="PTHR35891:SF2">
    <property type="entry name" value="THIOL:DISULFIDE INTERCHANGE PROTEIN DSBA"/>
    <property type="match status" value="1"/>
</dbReference>
<reference evidence="12" key="1">
    <citation type="submission" date="2016-10" db="EMBL/GenBank/DDBJ databases">
        <authorList>
            <person name="Varghese N."/>
            <person name="Submissions S."/>
        </authorList>
    </citation>
    <scope>NUCLEOTIDE SEQUENCE [LARGE SCALE GENOMIC DNA]</scope>
    <source>
        <strain evidence="12">DSM 217</strain>
    </source>
</reference>
<comment type="similarity">
    <text evidence="2">Belongs to the thioredoxin family. DsbA subfamily.</text>
</comment>
<evidence type="ECO:0000256" key="2">
    <source>
        <dbReference type="ARBA" id="ARBA00005791"/>
    </source>
</evidence>
<evidence type="ECO:0000256" key="8">
    <source>
        <dbReference type="PIRSR" id="PIRSR001488-1"/>
    </source>
</evidence>
<keyword evidence="12" id="KW-1185">Reference proteome</keyword>
<evidence type="ECO:0000313" key="11">
    <source>
        <dbReference type="EMBL" id="SDW20640.1"/>
    </source>
</evidence>
<accession>A0A1H2RN82</accession>
<feature type="signal peptide" evidence="9">
    <location>
        <begin position="1"/>
        <end position="28"/>
    </location>
</feature>
<dbReference type="Proteomes" id="UP000198816">
    <property type="component" value="Unassembled WGS sequence"/>
</dbReference>
<evidence type="ECO:0000256" key="6">
    <source>
        <dbReference type="ARBA" id="ARBA00023284"/>
    </source>
</evidence>
<name>A0A1H2RN82_THIRO</name>
<evidence type="ECO:0000256" key="3">
    <source>
        <dbReference type="ARBA" id="ARBA00022729"/>
    </source>
</evidence>
<evidence type="ECO:0000256" key="5">
    <source>
        <dbReference type="ARBA" id="ARBA00023157"/>
    </source>
</evidence>
<dbReference type="InterPro" id="IPR017937">
    <property type="entry name" value="Thioredoxin_CS"/>
</dbReference>
<sequence>MAFTRRRFSQTMIGALGVAMLPLRPVLAADLVEGRDWRAVSPPQPSAAPDKIEVLEFFSYGCPHCMDLNPVIKPWASKLPEDVTFRQVPVTFGRAAWANLARLFYALEYSGDLDRLNQEVFEALHNDRTKLFTEKDVFAWVASKGVDVATFEPLFNSFAVETQIKRGDTLVERYRVDAVPMIAVGGRYVVVGQEAKGFPDMLAIADKLILMAREQKAAS</sequence>
<dbReference type="RefSeq" id="WP_093028062.1">
    <property type="nucleotide sequence ID" value="NZ_FNNZ01000002.1"/>
</dbReference>
<proteinExistence type="inferred from homology"/>
<keyword evidence="5 7" id="KW-1015">Disulfide bond</keyword>
<feature type="disulfide bond" description="Redox-active" evidence="8">
    <location>
        <begin position="62"/>
        <end position="65"/>
    </location>
</feature>
<comment type="subcellular location">
    <subcellularLocation>
        <location evidence="1 7">Periplasm</location>
    </subcellularLocation>
</comment>
<evidence type="ECO:0000256" key="4">
    <source>
        <dbReference type="ARBA" id="ARBA00022764"/>
    </source>
</evidence>
<feature type="chain" id="PRO_5011690614" description="Thiol:disulfide interchange protein" evidence="9">
    <location>
        <begin position="29"/>
        <end position="219"/>
    </location>
</feature>
<evidence type="ECO:0000256" key="1">
    <source>
        <dbReference type="ARBA" id="ARBA00004418"/>
    </source>
</evidence>
<dbReference type="CDD" id="cd03019">
    <property type="entry name" value="DsbA_DsbA"/>
    <property type="match status" value="1"/>
</dbReference>
<evidence type="ECO:0000259" key="10">
    <source>
        <dbReference type="PROSITE" id="PS51352"/>
    </source>
</evidence>
<dbReference type="PIRSF" id="PIRSF001488">
    <property type="entry name" value="Tdi_protein"/>
    <property type="match status" value="1"/>
</dbReference>
<evidence type="ECO:0000256" key="9">
    <source>
        <dbReference type="SAM" id="SignalP"/>
    </source>
</evidence>
<dbReference type="InterPro" id="IPR013766">
    <property type="entry name" value="Thioredoxin_domain"/>
</dbReference>
<dbReference type="Gene3D" id="3.40.30.10">
    <property type="entry name" value="Glutaredoxin"/>
    <property type="match status" value="1"/>
</dbReference>
<dbReference type="InterPro" id="IPR001853">
    <property type="entry name" value="DSBA-like_thioredoxin_dom"/>
</dbReference>
<evidence type="ECO:0000313" key="12">
    <source>
        <dbReference type="Proteomes" id="UP000198816"/>
    </source>
</evidence>
<dbReference type="PROSITE" id="PS00194">
    <property type="entry name" value="THIOREDOXIN_1"/>
    <property type="match status" value="1"/>
</dbReference>
<dbReference type="Pfam" id="PF01323">
    <property type="entry name" value="DSBA"/>
    <property type="match status" value="1"/>
</dbReference>
<dbReference type="GO" id="GO:0015036">
    <property type="term" value="F:disulfide oxidoreductase activity"/>
    <property type="evidence" value="ECO:0007669"/>
    <property type="project" value="UniProtKB-ARBA"/>
</dbReference>
<dbReference type="AlphaFoldDB" id="A0A1H2RN82"/>
<keyword evidence="6" id="KW-0676">Redox-active center</keyword>